<dbReference type="SUPFAM" id="SSF51215">
    <property type="entry name" value="Regulatory protein AraC"/>
    <property type="match status" value="1"/>
</dbReference>
<dbReference type="GO" id="GO:0003700">
    <property type="term" value="F:DNA-binding transcription factor activity"/>
    <property type="evidence" value="ECO:0007669"/>
    <property type="project" value="InterPro"/>
</dbReference>
<evidence type="ECO:0000313" key="6">
    <source>
        <dbReference type="Proteomes" id="UP000016662"/>
    </source>
</evidence>
<reference evidence="5 6" key="1">
    <citation type="submission" date="2013-07" db="EMBL/GenBank/DDBJ databases">
        <authorList>
            <person name="Weinstock G."/>
            <person name="Sodergren E."/>
            <person name="Wylie T."/>
            <person name="Fulton L."/>
            <person name="Fulton R."/>
            <person name="Fronick C."/>
            <person name="O'Laughlin M."/>
            <person name="Godfrey J."/>
            <person name="Miner T."/>
            <person name="Herter B."/>
            <person name="Appelbaum E."/>
            <person name="Cordes M."/>
            <person name="Lek S."/>
            <person name="Wollam A."/>
            <person name="Pepin K.H."/>
            <person name="Palsikar V.B."/>
            <person name="Mitreva M."/>
            <person name="Wilson R.K."/>
        </authorList>
    </citation>
    <scope>NUCLEOTIDE SEQUENCE [LARGE SCALE GENOMIC DNA]</scope>
    <source>
        <strain evidence="5 6">ATCC 27760</strain>
    </source>
</reference>
<dbReference type="InterPro" id="IPR018062">
    <property type="entry name" value="HTH_AraC-typ_CS"/>
</dbReference>
<keyword evidence="1" id="KW-0805">Transcription regulation</keyword>
<comment type="caution">
    <text evidence="5">The sequence shown here is derived from an EMBL/GenBank/DDBJ whole genome shotgun (WGS) entry which is preliminary data.</text>
</comment>
<dbReference type="Proteomes" id="UP000016662">
    <property type="component" value="Unassembled WGS sequence"/>
</dbReference>
<dbReference type="Pfam" id="PF12833">
    <property type="entry name" value="HTH_18"/>
    <property type="match status" value="1"/>
</dbReference>
<keyword evidence="3" id="KW-0804">Transcription</keyword>
<dbReference type="PANTHER" id="PTHR43280:SF2">
    <property type="entry name" value="HTH-TYPE TRANSCRIPTIONAL REGULATOR EXSA"/>
    <property type="match status" value="1"/>
</dbReference>
<sequence>METQEAGLKTVENAYMESRRILRTPSALAREALLYVQEIGEMTCKEPRQNWRNSLDSYLLILVEEGCGTVTVGEETLALQEGDVAFLDCHQPYSHCCDAREPWKILWVHWNGQVMPHLYEVFRQRNVSVVLGGAADWVEPVLLRLESIAREEAPDYELYESECLTQLMTLLLTKKPERGGHASGETLQKWEQIHQYLEEHFAEKITLEDLGKRFSVSKYYMLRGFKRRYGVTIVQFINQCRMNYAKNELRFTDKQIDTIAEECGIHDSSYFNRIFRTTEGISAGAYRRQWRN</sequence>
<dbReference type="Gene3D" id="1.10.10.60">
    <property type="entry name" value="Homeodomain-like"/>
    <property type="match status" value="2"/>
</dbReference>
<dbReference type="InterPro" id="IPR037923">
    <property type="entry name" value="HTH-like"/>
</dbReference>
<dbReference type="InterPro" id="IPR003313">
    <property type="entry name" value="AraC-bd"/>
</dbReference>
<evidence type="ECO:0000256" key="3">
    <source>
        <dbReference type="ARBA" id="ARBA00023163"/>
    </source>
</evidence>
<gene>
    <name evidence="5" type="ORF">RUMCAL_02502</name>
</gene>
<keyword evidence="2" id="KW-0238">DNA-binding</keyword>
<dbReference type="EMBL" id="AWVF01000297">
    <property type="protein sequence ID" value="ERJ92222.1"/>
    <property type="molecule type" value="Genomic_DNA"/>
</dbReference>
<dbReference type="PANTHER" id="PTHR43280">
    <property type="entry name" value="ARAC-FAMILY TRANSCRIPTIONAL REGULATOR"/>
    <property type="match status" value="1"/>
</dbReference>
<dbReference type="GO" id="GO:0043565">
    <property type="term" value="F:sequence-specific DNA binding"/>
    <property type="evidence" value="ECO:0007669"/>
    <property type="project" value="InterPro"/>
</dbReference>
<evidence type="ECO:0000256" key="2">
    <source>
        <dbReference type="ARBA" id="ARBA00023125"/>
    </source>
</evidence>
<dbReference type="PROSITE" id="PS00041">
    <property type="entry name" value="HTH_ARAC_FAMILY_1"/>
    <property type="match status" value="1"/>
</dbReference>
<dbReference type="OrthoDB" id="1817726at2"/>
<feature type="domain" description="HTH araC/xylS-type" evidence="4">
    <location>
        <begin position="191"/>
        <end position="289"/>
    </location>
</feature>
<protein>
    <submittedName>
        <fullName evidence="5">Transcriptional regulator, AraC family</fullName>
    </submittedName>
</protein>
<dbReference type="InterPro" id="IPR009057">
    <property type="entry name" value="Homeodomain-like_sf"/>
</dbReference>
<dbReference type="PROSITE" id="PS01124">
    <property type="entry name" value="HTH_ARAC_FAMILY_2"/>
    <property type="match status" value="1"/>
</dbReference>
<dbReference type="Gene3D" id="2.60.120.10">
    <property type="entry name" value="Jelly Rolls"/>
    <property type="match status" value="1"/>
</dbReference>
<proteinExistence type="predicted"/>
<evidence type="ECO:0000259" key="4">
    <source>
        <dbReference type="PROSITE" id="PS01124"/>
    </source>
</evidence>
<accession>U2KIW3</accession>
<evidence type="ECO:0000256" key="1">
    <source>
        <dbReference type="ARBA" id="ARBA00023015"/>
    </source>
</evidence>
<keyword evidence="6" id="KW-1185">Reference proteome</keyword>
<dbReference type="SUPFAM" id="SSF46689">
    <property type="entry name" value="Homeodomain-like"/>
    <property type="match status" value="2"/>
</dbReference>
<dbReference type="SMART" id="SM00342">
    <property type="entry name" value="HTH_ARAC"/>
    <property type="match status" value="1"/>
</dbReference>
<dbReference type="HOGENOM" id="CLU_000445_88_6_9"/>
<evidence type="ECO:0000313" key="5">
    <source>
        <dbReference type="EMBL" id="ERJ92222.1"/>
    </source>
</evidence>
<dbReference type="STRING" id="411473.RUMCAL_02502"/>
<organism evidence="5 6">
    <name type="scientific">Ruminococcus callidus ATCC 27760</name>
    <dbReference type="NCBI Taxonomy" id="411473"/>
    <lineage>
        <taxon>Bacteria</taxon>
        <taxon>Bacillati</taxon>
        <taxon>Bacillota</taxon>
        <taxon>Clostridia</taxon>
        <taxon>Eubacteriales</taxon>
        <taxon>Oscillospiraceae</taxon>
        <taxon>Ruminococcus</taxon>
    </lineage>
</organism>
<dbReference type="InterPro" id="IPR014710">
    <property type="entry name" value="RmlC-like_jellyroll"/>
</dbReference>
<dbReference type="eggNOG" id="COG2207">
    <property type="taxonomic scope" value="Bacteria"/>
</dbReference>
<dbReference type="AlphaFoldDB" id="U2KIW3"/>
<name>U2KIW3_9FIRM</name>
<dbReference type="RefSeq" id="WP_021680669.1">
    <property type="nucleotide sequence ID" value="NZ_KI260296.1"/>
</dbReference>
<dbReference type="Pfam" id="PF02311">
    <property type="entry name" value="AraC_binding"/>
    <property type="match status" value="1"/>
</dbReference>
<dbReference type="InterPro" id="IPR018060">
    <property type="entry name" value="HTH_AraC"/>
</dbReference>
<dbReference type="PATRIC" id="fig|411473.3.peg.2093"/>